<evidence type="ECO:0000313" key="4">
    <source>
        <dbReference type="Proteomes" id="UP000008555"/>
    </source>
</evidence>
<gene>
    <name evidence="3" type="ordered locus">CBUD_0378</name>
</gene>
<feature type="coiled-coil region" evidence="1">
    <location>
        <begin position="92"/>
        <end position="126"/>
    </location>
</feature>
<organism evidence="3 4">
    <name type="scientific">Coxiella burnetii (strain Dugway 5J108-111)</name>
    <dbReference type="NCBI Taxonomy" id="434922"/>
    <lineage>
        <taxon>Bacteria</taxon>
        <taxon>Pseudomonadati</taxon>
        <taxon>Pseudomonadota</taxon>
        <taxon>Gammaproteobacteria</taxon>
        <taxon>Legionellales</taxon>
        <taxon>Coxiellaceae</taxon>
        <taxon>Coxiella</taxon>
    </lineage>
</organism>
<keyword evidence="1" id="KW-0175">Coiled coil</keyword>
<dbReference type="EMBL" id="CP000733">
    <property type="protein sequence ID" value="ABS76830.2"/>
    <property type="molecule type" value="Genomic_DNA"/>
</dbReference>
<dbReference type="AlphaFoldDB" id="A9KDM7"/>
<dbReference type="HOGENOM" id="CLU_107079_0_0_6"/>
<reference evidence="3 4" key="1">
    <citation type="journal article" date="2009" name="Infect. Immun.">
        <title>Comparative genomics reveal extensive transposon-mediated genomic plasticity and diversity among potential effector proteins within the genus Coxiella.</title>
        <authorList>
            <person name="Beare P.A."/>
            <person name="Unsworth N."/>
            <person name="Andoh M."/>
            <person name="Voth D.E."/>
            <person name="Omsland A."/>
            <person name="Gilk S.D."/>
            <person name="Williams K.P."/>
            <person name="Sobral B.W."/>
            <person name="Kupko J.J.III."/>
            <person name="Porcella S.F."/>
            <person name="Samuel J.E."/>
            <person name="Heinzen R.A."/>
        </authorList>
    </citation>
    <scope>NUCLEOTIDE SEQUENCE [LARGE SCALE GENOMIC DNA]</scope>
    <source>
        <strain evidence="3 4">Dugway 5J108-111</strain>
    </source>
</reference>
<dbReference type="KEGG" id="cbd:CBUD_0378"/>
<feature type="region of interest" description="Disordered" evidence="2">
    <location>
        <begin position="193"/>
        <end position="223"/>
    </location>
</feature>
<sequence length="223" mass="25761">MYSSLEYRLFAPGNFAYSVLRNVVLEDIPLSNGDSDFFKQATLYNIKGKGGTHSRCYNFYEVKDISNIDFESIGLNEGKDVNESMIEFGRENYLLQQKYEKVMEENIKLKEENDRLKKELREDKNQSPPFKRAKLDFNFSEMKGKVDDIMSGLPVEKEASLHNKPPQEDSLSSVKTQVDALVANSSLWTTSEFKSLEGEEKEKEKEKEKEQESKSKQVGCSYW</sequence>
<accession>A9KDM7</accession>
<protein>
    <submittedName>
        <fullName evidence="3">Uncharacterized protein</fullName>
    </submittedName>
</protein>
<dbReference type="Proteomes" id="UP000008555">
    <property type="component" value="Chromosome"/>
</dbReference>
<proteinExistence type="predicted"/>
<evidence type="ECO:0000313" key="3">
    <source>
        <dbReference type="EMBL" id="ABS76830.2"/>
    </source>
</evidence>
<name>A9KDM7_COXBN</name>
<feature type="compositionally biased region" description="Basic and acidic residues" evidence="2">
    <location>
        <begin position="194"/>
        <end position="215"/>
    </location>
</feature>
<evidence type="ECO:0000256" key="2">
    <source>
        <dbReference type="SAM" id="MobiDB-lite"/>
    </source>
</evidence>
<evidence type="ECO:0000256" key="1">
    <source>
        <dbReference type="SAM" id="Coils"/>
    </source>
</evidence>